<keyword evidence="1" id="KW-1133">Transmembrane helix</keyword>
<organism evidence="2 3">
    <name type="scientific">Arthrobacter bambusae</name>
    <dbReference type="NCBI Taxonomy" id="1338426"/>
    <lineage>
        <taxon>Bacteria</taxon>
        <taxon>Bacillati</taxon>
        <taxon>Actinomycetota</taxon>
        <taxon>Actinomycetes</taxon>
        <taxon>Micrococcales</taxon>
        <taxon>Micrococcaceae</taxon>
        <taxon>Arthrobacter</taxon>
    </lineage>
</organism>
<feature type="transmembrane region" description="Helical" evidence="1">
    <location>
        <begin position="27"/>
        <end position="52"/>
    </location>
</feature>
<keyword evidence="1" id="KW-0812">Transmembrane</keyword>
<evidence type="ECO:0000256" key="1">
    <source>
        <dbReference type="SAM" id="Phobius"/>
    </source>
</evidence>
<feature type="transmembrane region" description="Helical" evidence="1">
    <location>
        <begin position="64"/>
        <end position="87"/>
    </location>
</feature>
<comment type="caution">
    <text evidence="2">The sequence shown here is derived from an EMBL/GenBank/DDBJ whole genome shotgun (WGS) entry which is preliminary data.</text>
</comment>
<evidence type="ECO:0000313" key="3">
    <source>
        <dbReference type="Proteomes" id="UP001549307"/>
    </source>
</evidence>
<dbReference type="Proteomes" id="UP001549307">
    <property type="component" value="Unassembled WGS sequence"/>
</dbReference>
<proteinExistence type="predicted"/>
<name>A0ABV2P431_9MICC</name>
<gene>
    <name evidence="2" type="ORF">ABIE37_001126</name>
</gene>
<evidence type="ECO:0000313" key="2">
    <source>
        <dbReference type="EMBL" id="MET4539354.1"/>
    </source>
</evidence>
<protein>
    <submittedName>
        <fullName evidence="2">Lysylphosphatidylglycerol synthetase-like protein (DUF2156 family)</fullName>
    </submittedName>
</protein>
<feature type="transmembrane region" description="Helical" evidence="1">
    <location>
        <begin position="123"/>
        <end position="142"/>
    </location>
</feature>
<feature type="transmembrane region" description="Helical" evidence="1">
    <location>
        <begin position="99"/>
        <end position="117"/>
    </location>
</feature>
<keyword evidence="1" id="KW-0472">Membrane</keyword>
<keyword evidence="3" id="KW-1185">Reference proteome</keyword>
<accession>A0ABV2P431</accession>
<sequence length="152" mass="16083">MLGQCLPAWRLVYAQFMIKGERPQRPGVVTFSVVLMYIGGIAQILLGILTIFLRYTPEAQSGGIALPITLLGAGMILFGLLVIGLASGVARGSSAARRGATAVMLLGLVFAVLDLIIAGDGDWSAVISQSVATVAVLVPLWVGHGRRYFETR</sequence>
<reference evidence="2 3" key="1">
    <citation type="submission" date="2024-06" db="EMBL/GenBank/DDBJ databases">
        <title>Sorghum-associated microbial communities from plants grown in Nebraska, USA.</title>
        <authorList>
            <person name="Schachtman D."/>
        </authorList>
    </citation>
    <scope>NUCLEOTIDE SEQUENCE [LARGE SCALE GENOMIC DNA]</scope>
    <source>
        <strain evidence="2 3">3552</strain>
    </source>
</reference>
<dbReference type="EMBL" id="JBEPSN010000002">
    <property type="protein sequence ID" value="MET4539354.1"/>
    <property type="molecule type" value="Genomic_DNA"/>
</dbReference>